<gene>
    <name evidence="1" type="ORF">RJ639_020827</name>
</gene>
<organism evidence="1 2">
    <name type="scientific">Escallonia herrerae</name>
    <dbReference type="NCBI Taxonomy" id="1293975"/>
    <lineage>
        <taxon>Eukaryota</taxon>
        <taxon>Viridiplantae</taxon>
        <taxon>Streptophyta</taxon>
        <taxon>Embryophyta</taxon>
        <taxon>Tracheophyta</taxon>
        <taxon>Spermatophyta</taxon>
        <taxon>Magnoliopsida</taxon>
        <taxon>eudicotyledons</taxon>
        <taxon>Gunneridae</taxon>
        <taxon>Pentapetalae</taxon>
        <taxon>asterids</taxon>
        <taxon>campanulids</taxon>
        <taxon>Escalloniales</taxon>
        <taxon>Escalloniaceae</taxon>
        <taxon>Escallonia</taxon>
    </lineage>
</organism>
<keyword evidence="2" id="KW-1185">Reference proteome</keyword>
<sequence>MSSRGPLTHDDLLDATGTVVDGINQQYREKEELPCLRLKNVPDETVVVNSPREDVLKLIRSINSNMFIQGILSGTYNASFFVT</sequence>
<evidence type="ECO:0000313" key="1">
    <source>
        <dbReference type="EMBL" id="KAK3002592.1"/>
    </source>
</evidence>
<protein>
    <submittedName>
        <fullName evidence="1">Uncharacterized protein</fullName>
    </submittedName>
</protein>
<name>A0AA88V5S4_9ASTE</name>
<comment type="caution">
    <text evidence="1">The sequence shown here is derived from an EMBL/GenBank/DDBJ whole genome shotgun (WGS) entry which is preliminary data.</text>
</comment>
<dbReference type="Proteomes" id="UP001188597">
    <property type="component" value="Unassembled WGS sequence"/>
</dbReference>
<accession>A0AA88V5S4</accession>
<dbReference type="AlphaFoldDB" id="A0AA88V5S4"/>
<reference evidence="1" key="1">
    <citation type="submission" date="2022-12" db="EMBL/GenBank/DDBJ databases">
        <title>Draft genome assemblies for two species of Escallonia (Escalloniales).</title>
        <authorList>
            <person name="Chanderbali A."/>
            <person name="Dervinis C."/>
            <person name="Anghel I."/>
            <person name="Soltis D."/>
            <person name="Soltis P."/>
            <person name="Zapata F."/>
        </authorList>
    </citation>
    <scope>NUCLEOTIDE SEQUENCE</scope>
    <source>
        <strain evidence="1">UCBG64.0493</strain>
        <tissue evidence="1">Leaf</tissue>
    </source>
</reference>
<dbReference type="EMBL" id="JAVXUP010002563">
    <property type="protein sequence ID" value="KAK3002592.1"/>
    <property type="molecule type" value="Genomic_DNA"/>
</dbReference>
<proteinExistence type="predicted"/>
<evidence type="ECO:0000313" key="2">
    <source>
        <dbReference type="Proteomes" id="UP001188597"/>
    </source>
</evidence>